<protein>
    <submittedName>
        <fullName evidence="1">Uncharacterized protein</fullName>
    </submittedName>
</protein>
<comment type="caution">
    <text evidence="1">The sequence shown here is derived from an EMBL/GenBank/DDBJ whole genome shotgun (WGS) entry which is preliminary data.</text>
</comment>
<dbReference type="Proteomes" id="UP000005953">
    <property type="component" value="Unassembled WGS sequence"/>
</dbReference>
<dbReference type="HOGENOM" id="CLU_952725_0_0_6"/>
<name>A4B939_9GAMM</name>
<evidence type="ECO:0000313" key="1">
    <source>
        <dbReference type="EMBL" id="EAR11140.1"/>
    </source>
</evidence>
<reference evidence="1 2" key="1">
    <citation type="submission" date="2006-02" db="EMBL/GenBank/DDBJ databases">
        <authorList>
            <person name="Pinhassi J."/>
            <person name="Pedros-Alio C."/>
            <person name="Ferriera S."/>
            <person name="Johnson J."/>
            <person name="Kravitz S."/>
            <person name="Halpern A."/>
            <person name="Remington K."/>
            <person name="Beeson K."/>
            <person name="Tran B."/>
            <person name="Rogers Y.-H."/>
            <person name="Friedman R."/>
            <person name="Venter J.C."/>
        </authorList>
    </citation>
    <scope>NUCLEOTIDE SEQUENCE [LARGE SCALE GENOMIC DNA]</scope>
    <source>
        <strain evidence="1 2">MED297</strain>
    </source>
</reference>
<organism evidence="1 2">
    <name type="scientific">Reinekea blandensis MED297</name>
    <dbReference type="NCBI Taxonomy" id="314283"/>
    <lineage>
        <taxon>Bacteria</taxon>
        <taxon>Pseudomonadati</taxon>
        <taxon>Pseudomonadota</taxon>
        <taxon>Gammaproteobacteria</taxon>
        <taxon>Oceanospirillales</taxon>
        <taxon>Saccharospirillaceae</taxon>
        <taxon>Reinekea</taxon>
    </lineage>
</organism>
<dbReference type="STRING" id="314283.MED297_19672"/>
<dbReference type="OrthoDB" id="2865096at2"/>
<dbReference type="EMBL" id="AAOE01000001">
    <property type="protein sequence ID" value="EAR11140.1"/>
    <property type="molecule type" value="Genomic_DNA"/>
</dbReference>
<keyword evidence="2" id="KW-1185">Reference proteome</keyword>
<sequence length="292" mass="32998">MIKKSIKKLTKKAGIEVRRINNAPPEVMFFDTMKEALLYSQGGKQAGFQCSFEKTTHHSALGFASKDWHPFVESARQLKDAFNTEYVDSILYRFYQTFQPKSASAAIAGFEDTPNEFQNLSPHLLFLSPWVSQNAAEVELDTRWWNEKDNVEHGAPHLNVDVDGWAYSGPVSNAKGELEFKRLKLLLKSLQENGYNLKYGGIGTTILKRGSEYRFLVGGGGYHRASALKALNYESFPATFHRNSIVDIDDASDWPNVKNGLWTESKAKAYVHHLFDFISKDWALNIGLPTQP</sequence>
<dbReference type="AlphaFoldDB" id="A4B939"/>
<proteinExistence type="predicted"/>
<accession>A4B939</accession>
<evidence type="ECO:0000313" key="2">
    <source>
        <dbReference type="Proteomes" id="UP000005953"/>
    </source>
</evidence>
<dbReference type="RefSeq" id="WP_008044590.1">
    <property type="nucleotide sequence ID" value="NZ_CH724151.1"/>
</dbReference>
<gene>
    <name evidence="1" type="ORF">MED297_19672</name>
</gene>